<evidence type="ECO:0000256" key="5">
    <source>
        <dbReference type="SAM" id="SignalP"/>
    </source>
</evidence>
<dbReference type="GO" id="GO:0004601">
    <property type="term" value="F:peroxidase activity"/>
    <property type="evidence" value="ECO:0007669"/>
    <property type="project" value="InterPro"/>
</dbReference>
<dbReference type="InterPro" id="IPR037120">
    <property type="entry name" value="Haem_peroxidase_sf_animal"/>
</dbReference>
<dbReference type="GO" id="GO:0006979">
    <property type="term" value="P:response to oxidative stress"/>
    <property type="evidence" value="ECO:0007669"/>
    <property type="project" value="InterPro"/>
</dbReference>
<dbReference type="GO" id="GO:0046872">
    <property type="term" value="F:metal ion binding"/>
    <property type="evidence" value="ECO:0007669"/>
    <property type="project" value="UniProtKB-KW"/>
</dbReference>
<keyword evidence="7" id="KW-1185">Reference proteome</keyword>
<dbReference type="CDD" id="cd09822">
    <property type="entry name" value="peroxinectin_like_bacterial"/>
    <property type="match status" value="1"/>
</dbReference>
<reference evidence="6 7" key="1">
    <citation type="submission" date="2023-11" db="EMBL/GenBank/DDBJ databases">
        <title>Dfirmibasis_genome.</title>
        <authorList>
            <person name="Edelbroek B."/>
            <person name="Kjellin J."/>
            <person name="Jerlstrom-Hultqvist J."/>
            <person name="Soderbom F."/>
        </authorList>
    </citation>
    <scope>NUCLEOTIDE SEQUENCE [LARGE SCALE GENOMIC DNA]</scope>
    <source>
        <strain evidence="6 7">TNS-C-14</strain>
    </source>
</reference>
<evidence type="ECO:0000313" key="6">
    <source>
        <dbReference type="EMBL" id="KAK5578044.1"/>
    </source>
</evidence>
<dbReference type="InterPro" id="IPR019791">
    <property type="entry name" value="Haem_peroxidase_animal"/>
</dbReference>
<proteinExistence type="predicted"/>
<dbReference type="PANTHER" id="PTHR11475:SF4">
    <property type="entry name" value="CHORION PEROXIDASE"/>
    <property type="match status" value="1"/>
</dbReference>
<dbReference type="Gene3D" id="1.10.640.10">
    <property type="entry name" value="Haem peroxidase domain superfamily, animal type"/>
    <property type="match status" value="1"/>
</dbReference>
<dbReference type="GO" id="GO:0005576">
    <property type="term" value="C:extracellular region"/>
    <property type="evidence" value="ECO:0007669"/>
    <property type="project" value="UniProtKB-SubCell"/>
</dbReference>
<dbReference type="EMBL" id="JAVFKY010000004">
    <property type="protein sequence ID" value="KAK5578044.1"/>
    <property type="molecule type" value="Genomic_DNA"/>
</dbReference>
<organism evidence="6 7">
    <name type="scientific">Dictyostelium firmibasis</name>
    <dbReference type="NCBI Taxonomy" id="79012"/>
    <lineage>
        <taxon>Eukaryota</taxon>
        <taxon>Amoebozoa</taxon>
        <taxon>Evosea</taxon>
        <taxon>Eumycetozoa</taxon>
        <taxon>Dictyostelia</taxon>
        <taxon>Dictyosteliales</taxon>
        <taxon>Dictyosteliaceae</taxon>
        <taxon>Dictyostelium</taxon>
    </lineage>
</organism>
<evidence type="ECO:0000256" key="2">
    <source>
        <dbReference type="ARBA" id="ARBA00022525"/>
    </source>
</evidence>
<dbReference type="Proteomes" id="UP001344447">
    <property type="component" value="Unassembled WGS sequence"/>
</dbReference>
<evidence type="ECO:0000313" key="7">
    <source>
        <dbReference type="Proteomes" id="UP001344447"/>
    </source>
</evidence>
<protein>
    <recommendedName>
        <fullName evidence="8">Peroxinectin</fullName>
    </recommendedName>
</protein>
<keyword evidence="4" id="KW-0408">Iron</keyword>
<accession>A0AAN7YNJ0</accession>
<dbReference type="SUPFAM" id="SSF48113">
    <property type="entry name" value="Heme-dependent peroxidases"/>
    <property type="match status" value="1"/>
</dbReference>
<evidence type="ECO:0000256" key="1">
    <source>
        <dbReference type="ARBA" id="ARBA00004613"/>
    </source>
</evidence>
<sequence>MGSNLISLFIIFTILVSFSNSQEFRSYTGEGNNKQNPQQGAIYTPFIRLANPIKFNKNGYPNITNQPSRAISNIVFDQQTHIGSREHLTDMFNMWGQFLIHNMALSKPEPNLWPIKVPKCDQYFDPACLGNKTMNYFRTRVSEVPCGKGKTVVDEDGKCYEQINSLGAYIDANVIYGNSEEICKNLRSLSGGEMKMTVSEVGDLPPKNVPGVPMDNDANLFPIDQLYSVGERRGNENPGLLSIHTIILRDHNRYARKFSRLHPEWNDERIFQQSRSCIIEQIQKITYDEYLPTTLGSFPAYTGYDSNINAQVSNEFTTTAFRFGHSEVGPFMEYYSENGTRLQPLPIKFSYFNPHALNRGIEPLIRGLIINEEENIDIYMISDLRNFLFGKPGQGGLDLASRNVQRNRDHGIPLYNSLRRQLGLRPVTTWSDITSDAQIQNRLKTAYKTVDDIDSYVGGLAEDHMEGSCVGQTFYLIIYEQFHRTRAGDRFWYETPEMRMINRECETTSFSEVIKRTTSNIGYVQPNVFRK</sequence>
<feature type="signal peptide" evidence="5">
    <location>
        <begin position="1"/>
        <end position="21"/>
    </location>
</feature>
<comment type="caution">
    <text evidence="6">The sequence shown here is derived from an EMBL/GenBank/DDBJ whole genome shotgun (WGS) entry which is preliminary data.</text>
</comment>
<dbReference type="PROSITE" id="PS50292">
    <property type="entry name" value="PEROXIDASE_3"/>
    <property type="match status" value="1"/>
</dbReference>
<feature type="binding site" description="axial binding residue" evidence="4">
    <location>
        <position position="325"/>
    </location>
    <ligand>
        <name>heme b</name>
        <dbReference type="ChEBI" id="CHEBI:60344"/>
    </ligand>
    <ligandPart>
        <name>Fe</name>
        <dbReference type="ChEBI" id="CHEBI:18248"/>
    </ligandPart>
</feature>
<keyword evidence="2" id="KW-0964">Secreted</keyword>
<dbReference type="PRINTS" id="PR00457">
    <property type="entry name" value="ANPEROXIDASE"/>
</dbReference>
<evidence type="ECO:0000256" key="4">
    <source>
        <dbReference type="PIRSR" id="PIRSR619791-2"/>
    </source>
</evidence>
<dbReference type="AlphaFoldDB" id="A0AAN7YNJ0"/>
<comment type="subcellular location">
    <subcellularLocation>
        <location evidence="1">Secreted</location>
    </subcellularLocation>
</comment>
<keyword evidence="3" id="KW-0325">Glycoprotein</keyword>
<name>A0AAN7YNJ0_9MYCE</name>
<evidence type="ECO:0000256" key="3">
    <source>
        <dbReference type="ARBA" id="ARBA00023180"/>
    </source>
</evidence>
<dbReference type="InterPro" id="IPR010255">
    <property type="entry name" value="Haem_peroxidase_sf"/>
</dbReference>
<keyword evidence="5" id="KW-0732">Signal</keyword>
<dbReference type="Pfam" id="PF03098">
    <property type="entry name" value="An_peroxidase"/>
    <property type="match status" value="1"/>
</dbReference>
<gene>
    <name evidence="6" type="ORF">RB653_002995</name>
</gene>
<dbReference type="GO" id="GO:0020037">
    <property type="term" value="F:heme binding"/>
    <property type="evidence" value="ECO:0007669"/>
    <property type="project" value="InterPro"/>
</dbReference>
<dbReference type="FunFam" id="1.10.640.10:FF:000018">
    <property type="entry name" value="Peroxinectin A"/>
    <property type="match status" value="1"/>
</dbReference>
<keyword evidence="4" id="KW-0479">Metal-binding</keyword>
<feature type="chain" id="PRO_5043054796" description="Peroxinectin" evidence="5">
    <location>
        <begin position="22"/>
        <end position="531"/>
    </location>
</feature>
<evidence type="ECO:0008006" key="8">
    <source>
        <dbReference type="Google" id="ProtNLM"/>
    </source>
</evidence>
<dbReference type="PANTHER" id="PTHR11475">
    <property type="entry name" value="OXIDASE/PEROXIDASE"/>
    <property type="match status" value="1"/>
</dbReference>
<keyword evidence="4" id="KW-0349">Heme</keyword>